<dbReference type="GO" id="GO:0043162">
    <property type="term" value="P:ubiquitin-dependent protein catabolic process via the multivesicular body sorting pathway"/>
    <property type="evidence" value="ECO:0007669"/>
    <property type="project" value="UniProtKB-ARBA"/>
</dbReference>
<dbReference type="InParanoid" id="L8G861"/>
<dbReference type="STRING" id="658429.L8G861"/>
<dbReference type="Proteomes" id="UP000011064">
    <property type="component" value="Unassembled WGS sequence"/>
</dbReference>
<keyword evidence="6" id="KW-0175">Coiled coil</keyword>
<reference evidence="12" key="1">
    <citation type="submission" date="2010-09" db="EMBL/GenBank/DDBJ databases">
        <title>The genome sequence of Geomyces destructans 20631-21.</title>
        <authorList>
            <consortium name="The Broad Institute Genome Sequencing Platform"/>
            <person name="Cuomo C.A."/>
            <person name="Blehert D.S."/>
            <person name="Lorch J.M."/>
            <person name="Young S.K."/>
            <person name="Zeng Q."/>
            <person name="Gargeya S."/>
            <person name="Fitzgerald M."/>
            <person name="Haas B."/>
            <person name="Abouelleil A."/>
            <person name="Alvarado L."/>
            <person name="Arachchi H.M."/>
            <person name="Berlin A."/>
            <person name="Brown A."/>
            <person name="Chapman S.B."/>
            <person name="Chen Z."/>
            <person name="Dunbar C."/>
            <person name="Freedman E."/>
            <person name="Gearin G."/>
            <person name="Gellesch M."/>
            <person name="Goldberg J."/>
            <person name="Griggs A."/>
            <person name="Gujja S."/>
            <person name="Heiman D."/>
            <person name="Howarth C."/>
            <person name="Larson L."/>
            <person name="Lui A."/>
            <person name="MacDonald P.J.P."/>
            <person name="Montmayeur A."/>
            <person name="Murphy C."/>
            <person name="Neiman D."/>
            <person name="Pearson M."/>
            <person name="Priest M."/>
            <person name="Roberts A."/>
            <person name="Saif S."/>
            <person name="Shea T."/>
            <person name="Shenoy N."/>
            <person name="Sisk P."/>
            <person name="Stolte C."/>
            <person name="Sykes S."/>
            <person name="Wortman J."/>
            <person name="Nusbaum C."/>
            <person name="Birren B."/>
        </authorList>
    </citation>
    <scope>NUCLEOTIDE SEQUENCE [LARGE SCALE GENOMIC DNA]</scope>
    <source>
        <strain evidence="12">ATCC MYA-4855 / 20631-21</strain>
    </source>
</reference>
<keyword evidence="12" id="KW-1185">Reference proteome</keyword>
<dbReference type="EMBL" id="GL573236">
    <property type="protein sequence ID" value="ELR09425.1"/>
    <property type="molecule type" value="Genomic_DNA"/>
</dbReference>
<evidence type="ECO:0000259" key="9">
    <source>
        <dbReference type="PROSITE" id="PS51312"/>
    </source>
</evidence>
<keyword evidence="5 7" id="KW-0653">Protein transport</keyword>
<keyword evidence="3 7" id="KW-0813">Transport</keyword>
<comment type="similarity">
    <text evidence="2">Belongs to the ubiquitin-conjugating enzyme family. UEV subfamily.</text>
</comment>
<evidence type="ECO:0000256" key="4">
    <source>
        <dbReference type="ARBA" id="ARBA00022753"/>
    </source>
</evidence>
<dbReference type="PROSITE" id="PS51322">
    <property type="entry name" value="UEV"/>
    <property type="match status" value="1"/>
</dbReference>
<dbReference type="Gene3D" id="6.10.140.820">
    <property type="match status" value="1"/>
</dbReference>
<evidence type="ECO:0000256" key="8">
    <source>
        <dbReference type="SAM" id="MobiDB-lite"/>
    </source>
</evidence>
<comment type="subcellular location">
    <subcellularLocation>
        <location evidence="1">Endosome</location>
    </subcellularLocation>
</comment>
<proteinExistence type="inferred from homology"/>
<feature type="domain" description="UEV" evidence="10">
    <location>
        <begin position="7"/>
        <end position="152"/>
    </location>
</feature>
<evidence type="ECO:0000256" key="2">
    <source>
        <dbReference type="ARBA" id="ARBA00009594"/>
    </source>
</evidence>
<protein>
    <recommendedName>
        <fullName evidence="13">UEV domain-containing protein</fullName>
    </recommendedName>
</protein>
<gene>
    <name evidence="11" type="ORF">GMDG_03989</name>
</gene>
<dbReference type="InterPro" id="IPR008883">
    <property type="entry name" value="UEV_N"/>
</dbReference>
<dbReference type="PANTHER" id="PTHR23306">
    <property type="entry name" value="TUMOR SUSCEPTIBILITY GENE 101 PROTEIN-RELATED"/>
    <property type="match status" value="1"/>
</dbReference>
<feature type="compositionally biased region" description="Pro residues" evidence="8">
    <location>
        <begin position="220"/>
        <end position="229"/>
    </location>
</feature>
<feature type="region of interest" description="Disordered" evidence="8">
    <location>
        <begin position="148"/>
        <end position="266"/>
    </location>
</feature>
<dbReference type="Pfam" id="PF09454">
    <property type="entry name" value="Vps23_core"/>
    <property type="match status" value="1"/>
</dbReference>
<dbReference type="CDD" id="cd11685">
    <property type="entry name" value="UEV_TSG101-like"/>
    <property type="match status" value="1"/>
</dbReference>
<feature type="domain" description="SB" evidence="9">
    <location>
        <begin position="360"/>
        <end position="428"/>
    </location>
</feature>
<dbReference type="GO" id="GO:0006886">
    <property type="term" value="P:intracellular protein transport"/>
    <property type="evidence" value="ECO:0007669"/>
    <property type="project" value="UniProtKB-ARBA"/>
</dbReference>
<evidence type="ECO:0000256" key="7">
    <source>
        <dbReference type="PROSITE-ProRule" id="PRU00644"/>
    </source>
</evidence>
<dbReference type="InterPro" id="IPR037202">
    <property type="entry name" value="ESCRT_assembly_dom"/>
</dbReference>
<evidence type="ECO:0000313" key="11">
    <source>
        <dbReference type="EMBL" id="ELR09425.1"/>
    </source>
</evidence>
<dbReference type="FunCoup" id="L8G861">
    <property type="interactions" value="546"/>
</dbReference>
<dbReference type="VEuPathDB" id="FungiDB:GMDG_03989"/>
<dbReference type="PROSITE" id="PS51312">
    <property type="entry name" value="SB"/>
    <property type="match status" value="1"/>
</dbReference>
<dbReference type="HOGENOM" id="CLU_017548_2_0_1"/>
<evidence type="ECO:0000256" key="1">
    <source>
        <dbReference type="ARBA" id="ARBA00004177"/>
    </source>
</evidence>
<dbReference type="Pfam" id="PF05743">
    <property type="entry name" value="UEV"/>
    <property type="match status" value="1"/>
</dbReference>
<organism evidence="11 12">
    <name type="scientific">Pseudogymnoascus destructans (strain ATCC MYA-4855 / 20631-21)</name>
    <name type="common">Bat white-nose syndrome fungus</name>
    <name type="synonym">Geomyces destructans</name>
    <dbReference type="NCBI Taxonomy" id="658429"/>
    <lineage>
        <taxon>Eukaryota</taxon>
        <taxon>Fungi</taxon>
        <taxon>Dikarya</taxon>
        <taxon>Ascomycota</taxon>
        <taxon>Pezizomycotina</taxon>
        <taxon>Leotiomycetes</taxon>
        <taxon>Thelebolales</taxon>
        <taxon>Thelebolaceae</taxon>
        <taxon>Pseudogymnoascus</taxon>
    </lineage>
</organism>
<feature type="compositionally biased region" description="Pro residues" evidence="8">
    <location>
        <begin position="160"/>
        <end position="173"/>
    </location>
</feature>
<dbReference type="InterPro" id="IPR017916">
    <property type="entry name" value="SB_dom"/>
</dbReference>
<dbReference type="GO" id="GO:0043130">
    <property type="term" value="F:ubiquitin binding"/>
    <property type="evidence" value="ECO:0007669"/>
    <property type="project" value="TreeGrafter"/>
</dbReference>
<dbReference type="GO" id="GO:0000813">
    <property type="term" value="C:ESCRT I complex"/>
    <property type="evidence" value="ECO:0007669"/>
    <property type="project" value="TreeGrafter"/>
</dbReference>
<dbReference type="InterPro" id="IPR052070">
    <property type="entry name" value="ESCRT-I_UEV_domain"/>
</dbReference>
<accession>L8G861</accession>
<keyword evidence="4" id="KW-0967">Endosome</keyword>
<dbReference type="OrthoDB" id="306304at2759"/>
<dbReference type="SUPFAM" id="SSF140111">
    <property type="entry name" value="Endosomal sorting complex assembly domain"/>
    <property type="match status" value="1"/>
</dbReference>
<dbReference type="PANTHER" id="PTHR23306:SF3">
    <property type="entry name" value="TUMOR SUPPRESSOR PROTEIN 101"/>
    <property type="match status" value="1"/>
</dbReference>
<name>L8G861_PSED2</name>
<dbReference type="GO" id="GO:0072666">
    <property type="term" value="P:establishment of protein localization to vacuole"/>
    <property type="evidence" value="ECO:0007669"/>
    <property type="project" value="UniProtKB-ARBA"/>
</dbReference>
<evidence type="ECO:0000256" key="6">
    <source>
        <dbReference type="ARBA" id="ARBA00023054"/>
    </source>
</evidence>
<dbReference type="InterPro" id="IPR016135">
    <property type="entry name" value="UBQ-conjugating_enzyme/RWD"/>
</dbReference>
<sequence length="437" mass="47497">MAAVQQRVLNWLYSVLTSEYQDVNRTYHDVAQALSHYSSLSPKTEVYTYENGVSELLLQLSGTLPVAFRGTTYRFPVTVWIPHQYPRDEPVVYVSPAEGMMVRAGQHVDPQGRVYHPYLAGWAEFYDKSNILDFLAILRDVFAKEPPVVSRQSQSTPVASPRPIPPPVPPLPPDMTKSPIPHQNAGGAPQPPPPPPKQHEPIVQRPQAQPQPPQTVNSGPPLPPPPPPSANSRSAQPPIPHPDQYTSNAPQRQTAPAPPIPPNPQKDALLHTLAVALHSVRQKTASRNIDTKHSLSAQHTAMLTALHALQSETAQLEALEGALSSNSASLNSSLASADALIKRAPQMTPPSIDDLLVAPTAVANQLYDAVAEERALGDTIFVLGRAVEKGRVAPQTFVKVTRGLAREWWLKKVLVRKCARGLGLDDGSGWGREAGRA</sequence>
<evidence type="ECO:0000259" key="10">
    <source>
        <dbReference type="PROSITE" id="PS51322"/>
    </source>
</evidence>
<dbReference type="Gene3D" id="3.10.110.10">
    <property type="entry name" value="Ubiquitin Conjugating Enzyme"/>
    <property type="match status" value="1"/>
</dbReference>
<dbReference type="SUPFAM" id="SSF54495">
    <property type="entry name" value="UBC-like"/>
    <property type="match status" value="1"/>
</dbReference>
<evidence type="ECO:0000256" key="5">
    <source>
        <dbReference type="ARBA" id="ARBA00022927"/>
    </source>
</evidence>
<evidence type="ECO:0008006" key="13">
    <source>
        <dbReference type="Google" id="ProtNLM"/>
    </source>
</evidence>
<evidence type="ECO:0000313" key="12">
    <source>
        <dbReference type="Proteomes" id="UP000011064"/>
    </source>
</evidence>
<evidence type="ECO:0000256" key="3">
    <source>
        <dbReference type="ARBA" id="ARBA00022448"/>
    </source>
</evidence>
<dbReference type="AlphaFoldDB" id="L8G861"/>